<sequence length="126" mass="14378">MASTSINTKEAEITFMDPSLYKAVAEGNVLAFNEYANRLQNLVIANKNIILYIHITAQCVKTPERTDFVREILTTCPFLLFQKNAKEEIPLHIVARYGRSEIVRVLIKHTKVAEEDLLERGEEGRT</sequence>
<accession>A0AAP0N862</accession>
<proteinExistence type="predicted"/>
<dbReference type="Gene3D" id="1.25.40.20">
    <property type="entry name" value="Ankyrin repeat-containing domain"/>
    <property type="match status" value="1"/>
</dbReference>
<dbReference type="Proteomes" id="UP001415857">
    <property type="component" value="Unassembled WGS sequence"/>
</dbReference>
<evidence type="ECO:0000313" key="1">
    <source>
        <dbReference type="EMBL" id="KAK9268338.1"/>
    </source>
</evidence>
<name>A0AAP0N862_LIQFO</name>
<dbReference type="EMBL" id="JBBPBK010000015">
    <property type="protein sequence ID" value="KAK9268338.1"/>
    <property type="molecule type" value="Genomic_DNA"/>
</dbReference>
<reference evidence="1 2" key="1">
    <citation type="journal article" date="2024" name="Plant J.">
        <title>Genome sequences and population genomics reveal climatic adaptation and genomic divergence between two closely related sweetgum species.</title>
        <authorList>
            <person name="Xu W.Q."/>
            <person name="Ren C.Q."/>
            <person name="Zhang X.Y."/>
            <person name="Comes H.P."/>
            <person name="Liu X.H."/>
            <person name="Li Y.G."/>
            <person name="Kettle C.J."/>
            <person name="Jalonen R."/>
            <person name="Gaisberger H."/>
            <person name="Ma Y.Z."/>
            <person name="Qiu Y.X."/>
        </authorList>
    </citation>
    <scope>NUCLEOTIDE SEQUENCE [LARGE SCALE GENOMIC DNA]</scope>
    <source>
        <strain evidence="1">Hangzhou</strain>
    </source>
</reference>
<dbReference type="AlphaFoldDB" id="A0AAP0N862"/>
<dbReference type="SUPFAM" id="SSF48403">
    <property type="entry name" value="Ankyrin repeat"/>
    <property type="match status" value="1"/>
</dbReference>
<comment type="caution">
    <text evidence="1">The sequence shown here is derived from an EMBL/GenBank/DDBJ whole genome shotgun (WGS) entry which is preliminary data.</text>
</comment>
<protein>
    <submittedName>
        <fullName evidence="1">Uncharacterized protein</fullName>
    </submittedName>
</protein>
<gene>
    <name evidence="1" type="ORF">L1049_000087</name>
</gene>
<keyword evidence="2" id="KW-1185">Reference proteome</keyword>
<dbReference type="InterPro" id="IPR036770">
    <property type="entry name" value="Ankyrin_rpt-contain_sf"/>
</dbReference>
<evidence type="ECO:0000313" key="2">
    <source>
        <dbReference type="Proteomes" id="UP001415857"/>
    </source>
</evidence>
<organism evidence="1 2">
    <name type="scientific">Liquidambar formosana</name>
    <name type="common">Formosan gum</name>
    <dbReference type="NCBI Taxonomy" id="63359"/>
    <lineage>
        <taxon>Eukaryota</taxon>
        <taxon>Viridiplantae</taxon>
        <taxon>Streptophyta</taxon>
        <taxon>Embryophyta</taxon>
        <taxon>Tracheophyta</taxon>
        <taxon>Spermatophyta</taxon>
        <taxon>Magnoliopsida</taxon>
        <taxon>eudicotyledons</taxon>
        <taxon>Gunneridae</taxon>
        <taxon>Pentapetalae</taxon>
        <taxon>Saxifragales</taxon>
        <taxon>Altingiaceae</taxon>
        <taxon>Liquidambar</taxon>
    </lineage>
</organism>